<evidence type="ECO:0000259" key="1">
    <source>
        <dbReference type="PROSITE" id="PS01031"/>
    </source>
</evidence>
<reference evidence="2" key="1">
    <citation type="submission" date="2018-06" db="EMBL/GenBank/DDBJ databases">
        <authorList>
            <person name="Zhirakovskaya E."/>
        </authorList>
    </citation>
    <scope>NUCLEOTIDE SEQUENCE</scope>
</reference>
<protein>
    <recommendedName>
        <fullName evidence="1">SHSP domain-containing protein</fullName>
    </recommendedName>
</protein>
<gene>
    <name evidence="2" type="ORF">MNBD_DELTA03-1424</name>
</gene>
<sequence>MDKQFGRIMRKMVITRMSSSSFSLWEPPVDLYESDTDLIVFMEAAGIDAQQIKVVVESRMLTIKGERKCPVNGISTVHQLEIEYGRFERQLVLPRRIDTSRVISECRHGFLEVRMPLLKTQNTVEIVVK</sequence>
<name>A0A3B0V8R1_9ZZZZ</name>
<dbReference type="PROSITE" id="PS01031">
    <property type="entry name" value="SHSP"/>
    <property type="match status" value="1"/>
</dbReference>
<dbReference type="PANTHER" id="PTHR11527">
    <property type="entry name" value="HEAT-SHOCK PROTEIN 20 FAMILY MEMBER"/>
    <property type="match status" value="1"/>
</dbReference>
<dbReference type="AlphaFoldDB" id="A0A3B0V8R1"/>
<accession>A0A3B0V8R1</accession>
<dbReference type="Pfam" id="PF00011">
    <property type="entry name" value="HSP20"/>
    <property type="match status" value="1"/>
</dbReference>
<dbReference type="SUPFAM" id="SSF49764">
    <property type="entry name" value="HSP20-like chaperones"/>
    <property type="match status" value="1"/>
</dbReference>
<dbReference type="EMBL" id="UOEX01000116">
    <property type="protein sequence ID" value="VAW35152.1"/>
    <property type="molecule type" value="Genomic_DNA"/>
</dbReference>
<dbReference type="InterPro" id="IPR002068">
    <property type="entry name" value="A-crystallin/Hsp20_dom"/>
</dbReference>
<dbReference type="Gene3D" id="2.60.40.790">
    <property type="match status" value="1"/>
</dbReference>
<organism evidence="2">
    <name type="scientific">hydrothermal vent metagenome</name>
    <dbReference type="NCBI Taxonomy" id="652676"/>
    <lineage>
        <taxon>unclassified sequences</taxon>
        <taxon>metagenomes</taxon>
        <taxon>ecological metagenomes</taxon>
    </lineage>
</organism>
<evidence type="ECO:0000313" key="2">
    <source>
        <dbReference type="EMBL" id="VAW35152.1"/>
    </source>
</evidence>
<dbReference type="CDD" id="cd06464">
    <property type="entry name" value="ACD_sHsps-like"/>
    <property type="match status" value="1"/>
</dbReference>
<dbReference type="InterPro" id="IPR031107">
    <property type="entry name" value="Small_HSP"/>
</dbReference>
<proteinExistence type="predicted"/>
<dbReference type="InterPro" id="IPR008978">
    <property type="entry name" value="HSP20-like_chaperone"/>
</dbReference>
<feature type="domain" description="SHSP" evidence="1">
    <location>
        <begin position="20"/>
        <end position="129"/>
    </location>
</feature>